<evidence type="ECO:0000313" key="1">
    <source>
        <dbReference type="EMBL" id="MDP9864412.1"/>
    </source>
</evidence>
<dbReference type="Proteomes" id="UP001230426">
    <property type="component" value="Unassembled WGS sequence"/>
</dbReference>
<name>A0ABT9R6C0_9ACTN</name>
<sequence>MDGLSVNGTPEECPERTARFHRPGVTSLQLHVSLPPEVGGDPEVVLRILRELGPG</sequence>
<comment type="caution">
    <text evidence="1">The sequence shown here is derived from an EMBL/GenBank/DDBJ whole genome shotgun (WGS) entry which is preliminary data.</text>
</comment>
<accession>A0ABT9R6C0</accession>
<protein>
    <submittedName>
        <fullName evidence="1">Alkanesulfonate monooxygenase SsuD/methylene tetrahydromethanopterin reductase-like flavin-dependent oxidoreductase (Luciferase family)</fullName>
    </submittedName>
</protein>
<reference evidence="1 2" key="1">
    <citation type="submission" date="2023-07" db="EMBL/GenBank/DDBJ databases">
        <title>Sequencing the genomes of 1000 actinobacteria strains.</title>
        <authorList>
            <person name="Klenk H.-P."/>
        </authorList>
    </citation>
    <scope>NUCLEOTIDE SEQUENCE [LARGE SCALE GENOMIC DNA]</scope>
    <source>
        <strain evidence="1 2">DSM 44109</strain>
    </source>
</reference>
<dbReference type="EMBL" id="JAUSRB010000002">
    <property type="protein sequence ID" value="MDP9864412.1"/>
    <property type="molecule type" value="Genomic_DNA"/>
</dbReference>
<dbReference type="RefSeq" id="WP_306862206.1">
    <property type="nucleotide sequence ID" value="NZ_JAUSRB010000002.1"/>
</dbReference>
<proteinExistence type="predicted"/>
<keyword evidence="2" id="KW-1185">Reference proteome</keyword>
<evidence type="ECO:0000313" key="2">
    <source>
        <dbReference type="Proteomes" id="UP001230426"/>
    </source>
</evidence>
<gene>
    <name evidence="1" type="ORF">J2S55_003678</name>
</gene>
<organism evidence="1 2">
    <name type="scientific">Streptosporangium brasiliense</name>
    <dbReference type="NCBI Taxonomy" id="47480"/>
    <lineage>
        <taxon>Bacteria</taxon>
        <taxon>Bacillati</taxon>
        <taxon>Actinomycetota</taxon>
        <taxon>Actinomycetes</taxon>
        <taxon>Streptosporangiales</taxon>
        <taxon>Streptosporangiaceae</taxon>
        <taxon>Streptosporangium</taxon>
    </lineage>
</organism>